<proteinExistence type="inferred from homology"/>
<dbReference type="EC" id="3.1.2.12" evidence="5 6"/>
<comment type="function">
    <text evidence="6">Serine hydrolase involved in the detoxification of formaldehyde.</text>
</comment>
<dbReference type="OrthoDB" id="9782200at2"/>
<dbReference type="InterPro" id="IPR000801">
    <property type="entry name" value="Esterase-like"/>
</dbReference>
<dbReference type="InterPro" id="IPR029058">
    <property type="entry name" value="AB_hydrolase_fold"/>
</dbReference>
<keyword evidence="8" id="KW-1185">Reference proteome</keyword>
<dbReference type="PANTHER" id="PTHR10061:SF1">
    <property type="entry name" value="S-FORMYLGLUTATHIONE HYDROLASE YEIG"/>
    <property type="match status" value="1"/>
</dbReference>
<protein>
    <recommendedName>
        <fullName evidence="5 6">S-formylglutathione hydrolase</fullName>
        <ecNumber evidence="5 6">3.1.2.12</ecNumber>
    </recommendedName>
</protein>
<evidence type="ECO:0000256" key="5">
    <source>
        <dbReference type="NCBIfam" id="TIGR02821"/>
    </source>
</evidence>
<comment type="similarity">
    <text evidence="1 6">Belongs to the esterase D family.</text>
</comment>
<dbReference type="Proteomes" id="UP000198238">
    <property type="component" value="Chromosome"/>
</dbReference>
<evidence type="ECO:0000256" key="3">
    <source>
        <dbReference type="ARBA" id="ARBA00022801"/>
    </source>
</evidence>
<name>A0A220RZ93_9NEIS</name>
<accession>A0A220RZ93</accession>
<dbReference type="AlphaFoldDB" id="A0A220RZ93"/>
<dbReference type="Pfam" id="PF00756">
    <property type="entry name" value="Esterase"/>
    <property type="match status" value="1"/>
</dbReference>
<gene>
    <name evidence="7" type="primary">fghA</name>
    <name evidence="7" type="ORF">BG910_00760</name>
</gene>
<keyword evidence="2 6" id="KW-0719">Serine esterase</keyword>
<reference evidence="7 8" key="1">
    <citation type="submission" date="2017-06" db="EMBL/GenBank/DDBJ databases">
        <title>Neisseria chenwenguii sp. nov., isolated from the intestinal contents of Tibetan Plateau Pika in Yushu, Qinghai Province, China.</title>
        <authorList>
            <person name="Zhang G."/>
        </authorList>
    </citation>
    <scope>NUCLEOTIDE SEQUENCE [LARGE SCALE GENOMIC DNA]</scope>
    <source>
        <strain evidence="7 8">10023</strain>
    </source>
</reference>
<dbReference type="Gene3D" id="3.40.50.1820">
    <property type="entry name" value="alpha/beta hydrolase"/>
    <property type="match status" value="1"/>
</dbReference>
<dbReference type="NCBIfam" id="TIGR02821">
    <property type="entry name" value="fghA_ester_D"/>
    <property type="match status" value="1"/>
</dbReference>
<evidence type="ECO:0000256" key="1">
    <source>
        <dbReference type="ARBA" id="ARBA00005622"/>
    </source>
</evidence>
<dbReference type="PANTHER" id="PTHR10061">
    <property type="entry name" value="S-FORMYLGLUTATHIONE HYDROLASE"/>
    <property type="match status" value="1"/>
</dbReference>
<evidence type="ECO:0000256" key="6">
    <source>
        <dbReference type="RuleBase" id="RU363068"/>
    </source>
</evidence>
<evidence type="ECO:0000256" key="4">
    <source>
        <dbReference type="ARBA" id="ARBA00047590"/>
    </source>
</evidence>
<dbReference type="SUPFAM" id="SSF53474">
    <property type="entry name" value="alpha/beta-Hydrolases"/>
    <property type="match status" value="1"/>
</dbReference>
<evidence type="ECO:0000256" key="2">
    <source>
        <dbReference type="ARBA" id="ARBA00022487"/>
    </source>
</evidence>
<sequence>MTAITPIAEDKMFNGSQARYRHFSASCQTGMTFSIYLPPQALQSYQVPTLYWLSGLTDDDENFSIRAGAQRFAAHWGIALVTPDTSPRGDTPDSDGIELGHGAGFYVNATQVPWAEHYQMYRYVAEELPALIEANFPVTDQRSIFGHSMGGMGALQIALKNPGRYAAVSAFAPLSHPTNTEIGRYAFTAYLGNNPETWAAYDPTLLVQTATAAKLPIFIEQGDTDELYPEILQPKTFVNAARAHGFDVQYKIRRGYGHSYHHIASFIDAHIEFHADALGL</sequence>
<comment type="catalytic activity">
    <reaction evidence="4 6">
        <text>S-formylglutathione + H2O = formate + glutathione + H(+)</text>
        <dbReference type="Rhea" id="RHEA:14961"/>
        <dbReference type="ChEBI" id="CHEBI:15377"/>
        <dbReference type="ChEBI" id="CHEBI:15378"/>
        <dbReference type="ChEBI" id="CHEBI:15740"/>
        <dbReference type="ChEBI" id="CHEBI:57688"/>
        <dbReference type="ChEBI" id="CHEBI:57925"/>
        <dbReference type="EC" id="3.1.2.12"/>
    </reaction>
</comment>
<keyword evidence="3 6" id="KW-0378">Hydrolase</keyword>
<dbReference type="GO" id="GO:0046294">
    <property type="term" value="P:formaldehyde catabolic process"/>
    <property type="evidence" value="ECO:0007669"/>
    <property type="project" value="InterPro"/>
</dbReference>
<dbReference type="KEGG" id="nei:BG910_00760"/>
<dbReference type="RefSeq" id="WP_089035191.1">
    <property type="nucleotide sequence ID" value="NZ_CP022278.1"/>
</dbReference>
<dbReference type="GO" id="GO:0005829">
    <property type="term" value="C:cytosol"/>
    <property type="evidence" value="ECO:0007669"/>
    <property type="project" value="TreeGrafter"/>
</dbReference>
<dbReference type="GO" id="GO:0018738">
    <property type="term" value="F:S-formylglutathione hydrolase activity"/>
    <property type="evidence" value="ECO:0007669"/>
    <property type="project" value="UniProtKB-UniRule"/>
</dbReference>
<dbReference type="EMBL" id="CP022278">
    <property type="protein sequence ID" value="ASK26468.1"/>
    <property type="molecule type" value="Genomic_DNA"/>
</dbReference>
<evidence type="ECO:0000313" key="8">
    <source>
        <dbReference type="Proteomes" id="UP000198238"/>
    </source>
</evidence>
<dbReference type="InterPro" id="IPR014186">
    <property type="entry name" value="S-formylglutathione_hydrol"/>
</dbReference>
<evidence type="ECO:0000313" key="7">
    <source>
        <dbReference type="EMBL" id="ASK26468.1"/>
    </source>
</evidence>
<dbReference type="GO" id="GO:0052689">
    <property type="term" value="F:carboxylic ester hydrolase activity"/>
    <property type="evidence" value="ECO:0007669"/>
    <property type="project" value="UniProtKB-KW"/>
</dbReference>
<organism evidence="7 8">
    <name type="scientific">Neisseria chenwenguii</name>
    <dbReference type="NCBI Taxonomy" id="1853278"/>
    <lineage>
        <taxon>Bacteria</taxon>
        <taxon>Pseudomonadati</taxon>
        <taxon>Pseudomonadota</taxon>
        <taxon>Betaproteobacteria</taxon>
        <taxon>Neisseriales</taxon>
        <taxon>Neisseriaceae</taxon>
        <taxon>Neisseria</taxon>
    </lineage>
</organism>